<evidence type="ECO:0000256" key="2">
    <source>
        <dbReference type="ARBA" id="ARBA00022729"/>
    </source>
</evidence>
<sequence>MRADRTGFVGTRRSSWLSGLRAPVLAAALVAGASGFLAAEGAAAAQSKIAVIDVRRAMLETEEGLRVQATLKKLFDSRQVELDAKQQKLQVEKESLEKDAQNKKVPQEQLQRRFETLQKQAAELQAIAMEYQREMQRKETEMTTPIYQRIIGIVRRIAAQDGYEIILEKASVPYMRADLEITDRAIQMYNSGQGGDAGAKPPPATGKPAAAGKPAAPAPKKK</sequence>
<keyword evidence="7" id="KW-1185">Reference proteome</keyword>
<feature type="compositionally biased region" description="Low complexity" evidence="4">
    <location>
        <begin position="206"/>
        <end position="215"/>
    </location>
</feature>
<dbReference type="SMART" id="SM00935">
    <property type="entry name" value="OmpH"/>
    <property type="match status" value="1"/>
</dbReference>
<dbReference type="AlphaFoldDB" id="A0A6N7PVU5"/>
<reference evidence="6 7" key="1">
    <citation type="submission" date="2019-10" db="EMBL/GenBank/DDBJ databases">
        <title>A soil myxobacterium in the family Polyangiaceae.</title>
        <authorList>
            <person name="Li Y."/>
            <person name="Wang J."/>
        </authorList>
    </citation>
    <scope>NUCLEOTIDE SEQUENCE [LARGE SCALE GENOMIC DNA]</scope>
    <source>
        <strain evidence="6 7">DSM 14734</strain>
    </source>
</reference>
<evidence type="ECO:0000313" key="6">
    <source>
        <dbReference type="EMBL" id="MRG96103.1"/>
    </source>
</evidence>
<evidence type="ECO:0000256" key="5">
    <source>
        <dbReference type="SAM" id="SignalP"/>
    </source>
</evidence>
<gene>
    <name evidence="6" type="ORF">GF068_29900</name>
</gene>
<dbReference type="OrthoDB" id="5519338at2"/>
<evidence type="ECO:0000256" key="4">
    <source>
        <dbReference type="SAM" id="MobiDB-lite"/>
    </source>
</evidence>
<evidence type="ECO:0000256" key="1">
    <source>
        <dbReference type="ARBA" id="ARBA00009091"/>
    </source>
</evidence>
<organism evidence="6 7">
    <name type="scientific">Polyangium spumosum</name>
    <dbReference type="NCBI Taxonomy" id="889282"/>
    <lineage>
        <taxon>Bacteria</taxon>
        <taxon>Pseudomonadati</taxon>
        <taxon>Myxococcota</taxon>
        <taxon>Polyangia</taxon>
        <taxon>Polyangiales</taxon>
        <taxon>Polyangiaceae</taxon>
        <taxon>Polyangium</taxon>
    </lineage>
</organism>
<proteinExistence type="inferred from homology"/>
<dbReference type="Pfam" id="PF03938">
    <property type="entry name" value="OmpH"/>
    <property type="match status" value="1"/>
</dbReference>
<dbReference type="PANTHER" id="PTHR35089:SF1">
    <property type="entry name" value="CHAPERONE PROTEIN SKP"/>
    <property type="match status" value="1"/>
</dbReference>
<dbReference type="GO" id="GO:0050821">
    <property type="term" value="P:protein stabilization"/>
    <property type="evidence" value="ECO:0007669"/>
    <property type="project" value="TreeGrafter"/>
</dbReference>
<dbReference type="InterPro" id="IPR005632">
    <property type="entry name" value="Chaperone_Skp"/>
</dbReference>
<dbReference type="SUPFAM" id="SSF111384">
    <property type="entry name" value="OmpH-like"/>
    <property type="match status" value="1"/>
</dbReference>
<feature type="signal peptide" evidence="5">
    <location>
        <begin position="1"/>
        <end position="38"/>
    </location>
</feature>
<dbReference type="Gene3D" id="3.30.910.20">
    <property type="entry name" value="Skp domain"/>
    <property type="match status" value="1"/>
</dbReference>
<dbReference type="EMBL" id="WJIE01000010">
    <property type="protein sequence ID" value="MRG96103.1"/>
    <property type="molecule type" value="Genomic_DNA"/>
</dbReference>
<dbReference type="PANTHER" id="PTHR35089">
    <property type="entry name" value="CHAPERONE PROTEIN SKP"/>
    <property type="match status" value="1"/>
</dbReference>
<protein>
    <submittedName>
        <fullName evidence="6">OmpH family outer membrane protein</fullName>
    </submittedName>
</protein>
<evidence type="ECO:0000256" key="3">
    <source>
        <dbReference type="SAM" id="Coils"/>
    </source>
</evidence>
<dbReference type="Proteomes" id="UP000440224">
    <property type="component" value="Unassembled WGS sequence"/>
</dbReference>
<dbReference type="GO" id="GO:0051082">
    <property type="term" value="F:unfolded protein binding"/>
    <property type="evidence" value="ECO:0007669"/>
    <property type="project" value="InterPro"/>
</dbReference>
<name>A0A6N7PVU5_9BACT</name>
<feature type="coiled-coil region" evidence="3">
    <location>
        <begin position="79"/>
        <end position="141"/>
    </location>
</feature>
<keyword evidence="3" id="KW-0175">Coiled coil</keyword>
<comment type="caution">
    <text evidence="6">The sequence shown here is derived from an EMBL/GenBank/DDBJ whole genome shotgun (WGS) entry which is preliminary data.</text>
</comment>
<comment type="similarity">
    <text evidence="1">Belongs to the Skp family.</text>
</comment>
<feature type="chain" id="PRO_5026676281" evidence="5">
    <location>
        <begin position="39"/>
        <end position="222"/>
    </location>
</feature>
<keyword evidence="2 5" id="KW-0732">Signal</keyword>
<evidence type="ECO:0000313" key="7">
    <source>
        <dbReference type="Proteomes" id="UP000440224"/>
    </source>
</evidence>
<dbReference type="GO" id="GO:0005829">
    <property type="term" value="C:cytosol"/>
    <property type="evidence" value="ECO:0007669"/>
    <property type="project" value="TreeGrafter"/>
</dbReference>
<dbReference type="InterPro" id="IPR024930">
    <property type="entry name" value="Skp_dom_sf"/>
</dbReference>
<accession>A0A6N7PVU5</accession>
<feature type="region of interest" description="Disordered" evidence="4">
    <location>
        <begin position="189"/>
        <end position="222"/>
    </location>
</feature>